<dbReference type="Pfam" id="PF00984">
    <property type="entry name" value="UDPG_MGDP_dh"/>
    <property type="match status" value="1"/>
</dbReference>
<dbReference type="Proteomes" id="UP000177053">
    <property type="component" value="Unassembled WGS sequence"/>
</dbReference>
<gene>
    <name evidence="5" type="ORF">A2Z22_01790</name>
</gene>
<evidence type="ECO:0000256" key="2">
    <source>
        <dbReference type="PIRNR" id="PIRNR000124"/>
    </source>
</evidence>
<dbReference type="EMBL" id="MGFS01000024">
    <property type="protein sequence ID" value="OGM11198.1"/>
    <property type="molecule type" value="Genomic_DNA"/>
</dbReference>
<feature type="domain" description="UDP-glucose/GDP-mannose dehydrogenase N-terminal" evidence="4">
    <location>
        <begin position="3"/>
        <end position="179"/>
    </location>
</feature>
<reference evidence="5 6" key="1">
    <citation type="journal article" date="2016" name="Nat. Commun.">
        <title>Thousands of microbial genomes shed light on interconnected biogeochemical processes in an aquifer system.</title>
        <authorList>
            <person name="Anantharaman K."/>
            <person name="Brown C.T."/>
            <person name="Hug L.A."/>
            <person name="Sharon I."/>
            <person name="Castelle C.J."/>
            <person name="Probst A.J."/>
            <person name="Thomas B.C."/>
            <person name="Singh A."/>
            <person name="Wilkins M.J."/>
            <person name="Karaoz U."/>
            <person name="Brodie E.L."/>
            <person name="Williams K.H."/>
            <person name="Hubbard S.S."/>
            <person name="Banfield J.F."/>
        </authorList>
    </citation>
    <scope>NUCLEOTIDE SEQUENCE [LARGE SCALE GENOMIC DNA]</scope>
</reference>
<evidence type="ECO:0000313" key="5">
    <source>
        <dbReference type="EMBL" id="OGM11198.1"/>
    </source>
</evidence>
<dbReference type="PIRSF" id="PIRSF500136">
    <property type="entry name" value="UDP_ManNAc_DH"/>
    <property type="match status" value="1"/>
</dbReference>
<dbReference type="InterPro" id="IPR008927">
    <property type="entry name" value="6-PGluconate_DH-like_C_sf"/>
</dbReference>
<name>A0A1F7XA02_9BACT</name>
<dbReference type="InterPro" id="IPR036220">
    <property type="entry name" value="UDP-Glc/GDP-Man_DH_C_sf"/>
</dbReference>
<evidence type="ECO:0000256" key="1">
    <source>
        <dbReference type="ARBA" id="ARBA00006601"/>
    </source>
</evidence>
<dbReference type="InterPro" id="IPR001732">
    <property type="entry name" value="UDP-Glc/GDP-Man_DH_N"/>
</dbReference>
<evidence type="ECO:0000259" key="3">
    <source>
        <dbReference type="Pfam" id="PF00984"/>
    </source>
</evidence>
<accession>A0A1F7XA02</accession>
<dbReference type="Gene3D" id="3.40.50.720">
    <property type="entry name" value="NAD(P)-binding Rossmann-like Domain"/>
    <property type="match status" value="2"/>
</dbReference>
<dbReference type="PANTHER" id="PTHR43491">
    <property type="entry name" value="UDP-N-ACETYL-D-MANNOSAMINE DEHYDROGENASE"/>
    <property type="match status" value="1"/>
</dbReference>
<dbReference type="SUPFAM" id="SSF52413">
    <property type="entry name" value="UDP-glucose/GDP-mannose dehydrogenase C-terminal domain"/>
    <property type="match status" value="1"/>
</dbReference>
<proteinExistence type="inferred from homology"/>
<dbReference type="NCBIfam" id="TIGR03026">
    <property type="entry name" value="NDP-sugDHase"/>
    <property type="match status" value="1"/>
</dbReference>
<organism evidence="5 6">
    <name type="scientific">Candidatus Woesebacteria bacterium RBG_16_34_12</name>
    <dbReference type="NCBI Taxonomy" id="1802480"/>
    <lineage>
        <taxon>Bacteria</taxon>
        <taxon>Candidatus Woeseibacteriota</taxon>
    </lineage>
</organism>
<comment type="caution">
    <text evidence="5">The sequence shown here is derived from an EMBL/GenBank/DDBJ whole genome shotgun (WGS) entry which is preliminary data.</text>
</comment>
<feature type="domain" description="UDP-glucose/GDP-mannose dehydrogenase dimerisation" evidence="3">
    <location>
        <begin position="201"/>
        <end position="291"/>
    </location>
</feature>
<sequence length="387" mass="44033">MHKIAVIGLGKAGLPIAGVIADSGFEVIGIDIDEKKCNQINSGKNPIPDEKSLDELIKKHGGKSLIAASKYEYAKDCNFFIIIVPLFIDENHDPDFSIMENAFRNVGKILKKGDCVVLETTVPPQTTETIVRGWLEEESELKFGEFYLAYSPERIMTGYSISRLKEFPKVIGGVDEISGKMAFEIYRKFIPNIHLVSTARVAEFIKVIEGCYRDANIALANELFKIADEINVDFYEAREYANHQYCNIHLPSTGVGGHCIPYYPWFLIKEMEKIGKYDHCNLLRTSREINDQMKDYWAEEIILKCLQVDKSMKEIKICINGITYRKGVKELINSINLALVKLLIKKGLNVYVYDELFAREEIVEMGLKFIDPEDADIVFDSFDLVIK</sequence>
<dbReference type="SUPFAM" id="SSF48179">
    <property type="entry name" value="6-phosphogluconate dehydrogenase C-terminal domain-like"/>
    <property type="match status" value="1"/>
</dbReference>
<dbReference type="InterPro" id="IPR028359">
    <property type="entry name" value="UDP_ManNAc/GlcNAc_DH"/>
</dbReference>
<dbReference type="SUPFAM" id="SSF51735">
    <property type="entry name" value="NAD(P)-binding Rossmann-fold domains"/>
    <property type="match status" value="1"/>
</dbReference>
<dbReference type="GO" id="GO:0016628">
    <property type="term" value="F:oxidoreductase activity, acting on the CH-CH group of donors, NAD or NADP as acceptor"/>
    <property type="evidence" value="ECO:0007669"/>
    <property type="project" value="InterPro"/>
</dbReference>
<evidence type="ECO:0000313" key="6">
    <source>
        <dbReference type="Proteomes" id="UP000177053"/>
    </source>
</evidence>
<dbReference type="GO" id="GO:0000271">
    <property type="term" value="P:polysaccharide biosynthetic process"/>
    <property type="evidence" value="ECO:0007669"/>
    <property type="project" value="InterPro"/>
</dbReference>
<dbReference type="InterPro" id="IPR014026">
    <property type="entry name" value="UDP-Glc/GDP-Man_DH_dimer"/>
</dbReference>
<dbReference type="AlphaFoldDB" id="A0A1F7XA02"/>
<dbReference type="PANTHER" id="PTHR43491:SF2">
    <property type="entry name" value="UDP-N-ACETYL-D-MANNOSAMINE DEHYDROGENASE"/>
    <property type="match status" value="1"/>
</dbReference>
<dbReference type="PIRSF" id="PIRSF000124">
    <property type="entry name" value="UDPglc_GDPman_dh"/>
    <property type="match status" value="1"/>
</dbReference>
<protein>
    <submittedName>
        <fullName evidence="5">GDP-mannose dehydrogenase</fullName>
    </submittedName>
</protein>
<dbReference type="GO" id="GO:0051287">
    <property type="term" value="F:NAD binding"/>
    <property type="evidence" value="ECO:0007669"/>
    <property type="project" value="InterPro"/>
</dbReference>
<dbReference type="Pfam" id="PF03721">
    <property type="entry name" value="UDPG_MGDP_dh_N"/>
    <property type="match status" value="1"/>
</dbReference>
<evidence type="ECO:0000259" key="4">
    <source>
        <dbReference type="Pfam" id="PF03721"/>
    </source>
</evidence>
<comment type="similarity">
    <text evidence="1 2">Belongs to the UDP-glucose/GDP-mannose dehydrogenase family.</text>
</comment>
<dbReference type="GO" id="GO:0016616">
    <property type="term" value="F:oxidoreductase activity, acting on the CH-OH group of donors, NAD or NADP as acceptor"/>
    <property type="evidence" value="ECO:0007669"/>
    <property type="project" value="InterPro"/>
</dbReference>
<dbReference type="InterPro" id="IPR036291">
    <property type="entry name" value="NAD(P)-bd_dom_sf"/>
</dbReference>
<dbReference type="InterPro" id="IPR017476">
    <property type="entry name" value="UDP-Glc/GDP-Man"/>
</dbReference>